<dbReference type="Pfam" id="PF03931">
    <property type="entry name" value="Skp1_POZ"/>
    <property type="match status" value="1"/>
</dbReference>
<feature type="compositionally biased region" description="Basic residues" evidence="4">
    <location>
        <begin position="206"/>
        <end position="220"/>
    </location>
</feature>
<evidence type="ECO:0000313" key="6">
    <source>
        <dbReference type="EMBL" id="WOG89171.1"/>
    </source>
</evidence>
<evidence type="ECO:0000256" key="1">
    <source>
        <dbReference type="ARBA" id="ARBA00004906"/>
    </source>
</evidence>
<feature type="compositionally biased region" description="Low complexity" evidence="4">
    <location>
        <begin position="223"/>
        <end position="235"/>
    </location>
</feature>
<dbReference type="EMBL" id="CP093344">
    <property type="protein sequence ID" value="WOG89171.1"/>
    <property type="molecule type" value="Genomic_DNA"/>
</dbReference>
<keyword evidence="3" id="KW-0833">Ubl conjugation pathway</keyword>
<evidence type="ECO:0000256" key="2">
    <source>
        <dbReference type="ARBA" id="ARBA00009993"/>
    </source>
</evidence>
<dbReference type="InterPro" id="IPR016073">
    <property type="entry name" value="Skp1_comp_POZ"/>
</dbReference>
<evidence type="ECO:0000256" key="4">
    <source>
        <dbReference type="SAM" id="MobiDB-lite"/>
    </source>
</evidence>
<dbReference type="SUPFAM" id="SSF54695">
    <property type="entry name" value="POZ domain"/>
    <property type="match status" value="1"/>
</dbReference>
<evidence type="ECO:0000259" key="5">
    <source>
        <dbReference type="Pfam" id="PF03931"/>
    </source>
</evidence>
<dbReference type="GO" id="GO:0009867">
    <property type="term" value="P:jasmonic acid mediated signaling pathway"/>
    <property type="evidence" value="ECO:0007669"/>
    <property type="project" value="UniProtKB-ARBA"/>
</dbReference>
<dbReference type="Gene3D" id="3.30.710.10">
    <property type="entry name" value="Potassium Channel Kv1.1, Chain A"/>
    <property type="match status" value="1"/>
</dbReference>
<gene>
    <name evidence="6" type="ORF">DCAR_0208407</name>
</gene>
<dbReference type="InterPro" id="IPR036296">
    <property type="entry name" value="SKP1-like_dim_sf"/>
</dbReference>
<feature type="domain" description="SKP1 component POZ" evidence="5">
    <location>
        <begin position="7"/>
        <end position="66"/>
    </location>
</feature>
<feature type="region of interest" description="Disordered" evidence="4">
    <location>
        <begin position="204"/>
        <end position="239"/>
    </location>
</feature>
<comment type="pathway">
    <text evidence="1">Protein modification; protein ubiquitination.</text>
</comment>
<organism evidence="6 7">
    <name type="scientific">Daucus carota subsp. sativus</name>
    <name type="common">Carrot</name>
    <dbReference type="NCBI Taxonomy" id="79200"/>
    <lineage>
        <taxon>Eukaryota</taxon>
        <taxon>Viridiplantae</taxon>
        <taxon>Streptophyta</taxon>
        <taxon>Embryophyta</taxon>
        <taxon>Tracheophyta</taxon>
        <taxon>Spermatophyta</taxon>
        <taxon>Magnoliopsida</taxon>
        <taxon>eudicotyledons</taxon>
        <taxon>Gunneridae</taxon>
        <taxon>Pentapetalae</taxon>
        <taxon>asterids</taxon>
        <taxon>campanulids</taxon>
        <taxon>Apiales</taxon>
        <taxon>Apiaceae</taxon>
        <taxon>Apioideae</taxon>
        <taxon>Scandiceae</taxon>
        <taxon>Daucinae</taxon>
        <taxon>Daucus</taxon>
        <taxon>Daucus sect. Daucus</taxon>
    </lineage>
</organism>
<sequence length="305" mass="34488">MKSYAWIQTADGSIQEVEREVVTLWPTIDPEMKKGLGSSQNSPIILHPRVAPTTLSLVIDYCRFHLAHKSFQEHETFVEKFLQMDARRLADLLNVAVYLRLGPLLNSTKKALGQKIGDKSKEEIWDMLHLYDDLPEEGKMKLSTYSDGDSRRRLLKKCYAKHKKSIQENLEILKDFVTGVEPMQHEDTREVDDLVSYINGDTKGVKTSKKKKNRKKRKEHKITSSNSTSSEASASQEVIEKHDEGINASDSANDSVADMLDPLGTQDESINVAEDASDDDLVPAHDEKTDRLFYLLIIISSSLLL</sequence>
<name>A0AAF0WIJ3_DAUCS</name>
<proteinExistence type="inferred from homology"/>
<dbReference type="Proteomes" id="UP000077755">
    <property type="component" value="Chromosome 2"/>
</dbReference>
<evidence type="ECO:0000313" key="7">
    <source>
        <dbReference type="Proteomes" id="UP000077755"/>
    </source>
</evidence>
<dbReference type="AlphaFoldDB" id="A0AAF0WIJ3"/>
<dbReference type="InterPro" id="IPR001232">
    <property type="entry name" value="SKP1-like"/>
</dbReference>
<dbReference type="PANTHER" id="PTHR11165">
    <property type="entry name" value="SKP1"/>
    <property type="match status" value="1"/>
</dbReference>
<accession>A0AAF0WIJ3</accession>
<dbReference type="InterPro" id="IPR016897">
    <property type="entry name" value="SKP1"/>
</dbReference>
<protein>
    <recommendedName>
        <fullName evidence="5">SKP1 component POZ domain-containing protein</fullName>
    </recommendedName>
</protein>
<evidence type="ECO:0000256" key="3">
    <source>
        <dbReference type="ARBA" id="ARBA00022786"/>
    </source>
</evidence>
<reference evidence="6" key="1">
    <citation type="journal article" date="2016" name="Nat. Genet.">
        <title>A high-quality carrot genome assembly provides new insights into carotenoid accumulation and asterid genome evolution.</title>
        <authorList>
            <person name="Iorizzo M."/>
            <person name="Ellison S."/>
            <person name="Senalik D."/>
            <person name="Zeng P."/>
            <person name="Satapoomin P."/>
            <person name="Huang J."/>
            <person name="Bowman M."/>
            <person name="Iovene M."/>
            <person name="Sanseverino W."/>
            <person name="Cavagnaro P."/>
            <person name="Yildiz M."/>
            <person name="Macko-Podgorni A."/>
            <person name="Moranska E."/>
            <person name="Grzebelus E."/>
            <person name="Grzebelus D."/>
            <person name="Ashrafi H."/>
            <person name="Zheng Z."/>
            <person name="Cheng S."/>
            <person name="Spooner D."/>
            <person name="Van Deynze A."/>
            <person name="Simon P."/>
        </authorList>
    </citation>
    <scope>NUCLEOTIDE SEQUENCE</scope>
    <source>
        <tissue evidence="6">Leaf</tissue>
    </source>
</reference>
<keyword evidence="7" id="KW-1185">Reference proteome</keyword>
<reference evidence="6" key="2">
    <citation type="submission" date="2022-03" db="EMBL/GenBank/DDBJ databases">
        <title>Draft title - Genomic analysis of global carrot germplasm unveils the trajectory of domestication and the origin of high carotenoid orange carrot.</title>
        <authorList>
            <person name="Iorizzo M."/>
            <person name="Ellison S."/>
            <person name="Senalik D."/>
            <person name="Macko-Podgorni A."/>
            <person name="Grzebelus D."/>
            <person name="Bostan H."/>
            <person name="Rolling W."/>
            <person name="Curaba J."/>
            <person name="Simon P."/>
        </authorList>
    </citation>
    <scope>NUCLEOTIDE SEQUENCE</scope>
    <source>
        <tissue evidence="6">Leaf</tissue>
    </source>
</reference>
<dbReference type="GO" id="GO:0006511">
    <property type="term" value="P:ubiquitin-dependent protein catabolic process"/>
    <property type="evidence" value="ECO:0007669"/>
    <property type="project" value="InterPro"/>
</dbReference>
<dbReference type="SMART" id="SM00512">
    <property type="entry name" value="Skp1"/>
    <property type="match status" value="1"/>
</dbReference>
<comment type="similarity">
    <text evidence="2">Belongs to the SKP1 family.</text>
</comment>
<dbReference type="InterPro" id="IPR011333">
    <property type="entry name" value="SKP1/BTB/POZ_sf"/>
</dbReference>
<dbReference type="SUPFAM" id="SSF81382">
    <property type="entry name" value="Skp1 dimerisation domain-like"/>
    <property type="match status" value="1"/>
</dbReference>